<accession>A0A9P6T9C4</accession>
<proteinExistence type="predicted"/>
<name>A0A9P6T9C4_9BASI</name>
<sequence>MSRPMQADVAARASRQRCTIHQGPLFRNEPLPISARNSVSFGSHDVFTKGLFVAQPRVKNSGGLKGLKALGKAEEDWDFASDSEYRVANDAGEAQAAIKEIAIGLMQPPSWSTPVPAVRFAPRQAIHLITEYIRRFDDRNDLIAYEGLKALRQIVSSRPIFRFDVHGALNLLLSSKSLGDRTRRIYFDLVRKEAREHFEKFDIEKFKIEYQIFLGPDMLEFAKSFESEGTSETALADEMEQVLRYRSVQDPRLGDNRHLWISVFFHSIGRAKTDRIDMFDMLHEFSNFKHNFVGENKVMLIEDAIFAQEGCRRLATNFDFFKRRYEVLVARNARKSLSDMMYSTFSLQTSTNRNTRIQEAAKVLLDGQNHSKASVAQSLDILERTVNTEAGELTTSKEDNKLATEILFRYGISLIKKGNDVLENTSFLAVVKILEDFSSLKLPLETRTFAAQALKTLTRASSEAEVERNSKLEPYNELDEWLKVYFTQFRWHIEYMLVELAEGSQAQKNSVTSYYREKLGKQESDDILPLVEQLIKPESVSQNSKDGKYEIFDKIQRKIITEQLQVIHDHDIYSSSNWRHMLLLILASGQALDHPPDTRFIRHLVNDLEDMTYTTTGITRKLAQISLEALREHTKIPSARFG</sequence>
<protein>
    <submittedName>
        <fullName evidence="1">Uncharacterized protein</fullName>
    </submittedName>
</protein>
<gene>
    <name evidence="1" type="ORF">CROQUDRAFT_95565</name>
</gene>
<dbReference type="AlphaFoldDB" id="A0A9P6T9C4"/>
<evidence type="ECO:0000313" key="1">
    <source>
        <dbReference type="EMBL" id="KAG0144052.1"/>
    </source>
</evidence>
<dbReference type="EMBL" id="MU167304">
    <property type="protein sequence ID" value="KAG0144052.1"/>
    <property type="molecule type" value="Genomic_DNA"/>
</dbReference>
<keyword evidence="2" id="KW-1185">Reference proteome</keyword>
<organism evidence="1 2">
    <name type="scientific">Cronartium quercuum f. sp. fusiforme G11</name>
    <dbReference type="NCBI Taxonomy" id="708437"/>
    <lineage>
        <taxon>Eukaryota</taxon>
        <taxon>Fungi</taxon>
        <taxon>Dikarya</taxon>
        <taxon>Basidiomycota</taxon>
        <taxon>Pucciniomycotina</taxon>
        <taxon>Pucciniomycetes</taxon>
        <taxon>Pucciniales</taxon>
        <taxon>Coleosporiaceae</taxon>
        <taxon>Cronartium</taxon>
    </lineage>
</organism>
<reference evidence="1" key="1">
    <citation type="submission" date="2013-11" db="EMBL/GenBank/DDBJ databases">
        <title>Genome sequence of the fusiform rust pathogen reveals effectors for host alternation and coevolution with pine.</title>
        <authorList>
            <consortium name="DOE Joint Genome Institute"/>
            <person name="Smith K."/>
            <person name="Pendleton A."/>
            <person name="Kubisiak T."/>
            <person name="Anderson C."/>
            <person name="Salamov A."/>
            <person name="Aerts A."/>
            <person name="Riley R."/>
            <person name="Clum A."/>
            <person name="Lindquist E."/>
            <person name="Ence D."/>
            <person name="Campbell M."/>
            <person name="Kronenberg Z."/>
            <person name="Feau N."/>
            <person name="Dhillon B."/>
            <person name="Hamelin R."/>
            <person name="Burleigh J."/>
            <person name="Smith J."/>
            <person name="Yandell M."/>
            <person name="Nelson C."/>
            <person name="Grigoriev I."/>
            <person name="Davis J."/>
        </authorList>
    </citation>
    <scope>NUCLEOTIDE SEQUENCE</scope>
    <source>
        <strain evidence="1">G11</strain>
    </source>
</reference>
<comment type="caution">
    <text evidence="1">The sequence shown here is derived from an EMBL/GenBank/DDBJ whole genome shotgun (WGS) entry which is preliminary data.</text>
</comment>
<evidence type="ECO:0000313" key="2">
    <source>
        <dbReference type="Proteomes" id="UP000886653"/>
    </source>
</evidence>
<dbReference type="Proteomes" id="UP000886653">
    <property type="component" value="Unassembled WGS sequence"/>
</dbReference>